<feature type="compositionally biased region" description="Low complexity" evidence="1">
    <location>
        <begin position="309"/>
        <end position="322"/>
    </location>
</feature>
<dbReference type="PANTHER" id="PTHR36182">
    <property type="entry name" value="PROTEIN, PUTATIVE (AFU_ORTHOLOGUE AFUA_6G10930)-RELATED"/>
    <property type="match status" value="1"/>
</dbReference>
<dbReference type="EMBL" id="JAULSW010000006">
    <property type="protein sequence ID" value="KAK3378248.1"/>
    <property type="molecule type" value="Genomic_DNA"/>
</dbReference>
<sequence>MFFTKAVFAVGGLATLASAHIKMNTPKPFSSPQVSSSPIDRSGSNFPCQSADGVYSSAGVSNVMPLGSKQPLLFTGSAVHGGGSCQVSITYDTAPTKNSVWKVIHSIEGGCPAKNTPGNLPDNAEGATPFEYSFPIPSDIPTGNATIAWTWLNRIGNREFYMNCAPVTLTGTSGDQKNFEGLPNMVVANIPSISSCNTDKLDDFDYKYPNPGNSVENFSSFEMKPLNGDCGAAPAGGAGTGTGTGTGTGAGTGSGSPATSSPAASTPTRPGGVFVENPNGPAVTPPTAQPSAQPVAQPSAQPAAPPAAQPSAQPASGAGSGTAFPAGTACTPEGQWNCIGGTSFQRCASGIWSAPQAVAAGTACTPGTGEIKFAAAKERRHPRAFWM</sequence>
<dbReference type="Gene3D" id="2.70.50.70">
    <property type="match status" value="1"/>
</dbReference>
<evidence type="ECO:0000313" key="3">
    <source>
        <dbReference type="EMBL" id="KAK3378248.1"/>
    </source>
</evidence>
<reference evidence="3" key="2">
    <citation type="submission" date="2023-06" db="EMBL/GenBank/DDBJ databases">
        <authorList>
            <consortium name="Lawrence Berkeley National Laboratory"/>
            <person name="Haridas S."/>
            <person name="Hensen N."/>
            <person name="Bonometti L."/>
            <person name="Westerberg I."/>
            <person name="Brannstrom I.O."/>
            <person name="Guillou S."/>
            <person name="Cros-Aarteil S."/>
            <person name="Calhoun S."/>
            <person name="Kuo A."/>
            <person name="Mondo S."/>
            <person name="Pangilinan J."/>
            <person name="Riley R."/>
            <person name="LaButti K."/>
            <person name="Andreopoulos B."/>
            <person name="Lipzen A."/>
            <person name="Chen C."/>
            <person name="Yanf M."/>
            <person name="Daum C."/>
            <person name="Ng V."/>
            <person name="Clum A."/>
            <person name="Steindorff A."/>
            <person name="Ohm R."/>
            <person name="Martin F."/>
            <person name="Silar P."/>
            <person name="Natvig D."/>
            <person name="Lalanne C."/>
            <person name="Gautier V."/>
            <person name="Ament-velasquez S.L."/>
            <person name="Kruys A."/>
            <person name="Hutchinson M.I."/>
            <person name="Powell A.J."/>
            <person name="Barry K."/>
            <person name="Miller A.N."/>
            <person name="Grigoriev I.V."/>
            <person name="Debuchy R."/>
            <person name="Gladieux P."/>
            <person name="Thoren M.H."/>
            <person name="Johannesson H."/>
        </authorList>
    </citation>
    <scope>NUCLEOTIDE SEQUENCE</scope>
    <source>
        <strain evidence="3">CBS 232.78</strain>
    </source>
</reference>
<comment type="caution">
    <text evidence="3">The sequence shown here is derived from an EMBL/GenBank/DDBJ whole genome shotgun (WGS) entry which is preliminary data.</text>
</comment>
<name>A0AAE0KK37_9PEZI</name>
<organism evidence="3 4">
    <name type="scientific">Podospora didyma</name>
    <dbReference type="NCBI Taxonomy" id="330526"/>
    <lineage>
        <taxon>Eukaryota</taxon>
        <taxon>Fungi</taxon>
        <taxon>Dikarya</taxon>
        <taxon>Ascomycota</taxon>
        <taxon>Pezizomycotina</taxon>
        <taxon>Sordariomycetes</taxon>
        <taxon>Sordariomycetidae</taxon>
        <taxon>Sordariales</taxon>
        <taxon>Podosporaceae</taxon>
        <taxon>Podospora</taxon>
    </lineage>
</organism>
<feature type="signal peptide" evidence="2">
    <location>
        <begin position="1"/>
        <end position="19"/>
    </location>
</feature>
<evidence type="ECO:0008006" key="5">
    <source>
        <dbReference type="Google" id="ProtNLM"/>
    </source>
</evidence>
<accession>A0AAE0KK37</accession>
<keyword evidence="2" id="KW-0732">Signal</keyword>
<feature type="region of interest" description="Disordered" evidence="1">
    <location>
        <begin position="235"/>
        <end position="322"/>
    </location>
</feature>
<dbReference type="Proteomes" id="UP001285441">
    <property type="component" value="Unassembled WGS sequence"/>
</dbReference>
<gene>
    <name evidence="3" type="ORF">B0H63DRAFT_242058</name>
</gene>
<proteinExistence type="predicted"/>
<feature type="compositionally biased region" description="Gly residues" evidence="1">
    <location>
        <begin position="235"/>
        <end position="254"/>
    </location>
</feature>
<evidence type="ECO:0000256" key="1">
    <source>
        <dbReference type="SAM" id="MobiDB-lite"/>
    </source>
</evidence>
<protein>
    <recommendedName>
        <fullName evidence="5">Glycoside Hydrolase Family 61</fullName>
    </recommendedName>
</protein>
<feature type="compositionally biased region" description="Low complexity" evidence="1">
    <location>
        <begin position="255"/>
        <end position="271"/>
    </location>
</feature>
<evidence type="ECO:0000256" key="2">
    <source>
        <dbReference type="SAM" id="SignalP"/>
    </source>
</evidence>
<dbReference type="PANTHER" id="PTHR36182:SF2">
    <property type="entry name" value="LYTIC POLYSACCHARIDE MONOOXYGENASE"/>
    <property type="match status" value="1"/>
</dbReference>
<feature type="chain" id="PRO_5042248134" description="Glycoside Hydrolase Family 61" evidence="2">
    <location>
        <begin position="20"/>
        <end position="387"/>
    </location>
</feature>
<evidence type="ECO:0000313" key="4">
    <source>
        <dbReference type="Proteomes" id="UP001285441"/>
    </source>
</evidence>
<feature type="compositionally biased region" description="Low complexity" evidence="1">
    <location>
        <begin position="289"/>
        <end position="302"/>
    </location>
</feature>
<reference evidence="3" key="1">
    <citation type="journal article" date="2023" name="Mol. Phylogenet. Evol.">
        <title>Genome-scale phylogeny and comparative genomics of the fungal order Sordariales.</title>
        <authorList>
            <person name="Hensen N."/>
            <person name="Bonometti L."/>
            <person name="Westerberg I."/>
            <person name="Brannstrom I.O."/>
            <person name="Guillou S."/>
            <person name="Cros-Aarteil S."/>
            <person name="Calhoun S."/>
            <person name="Haridas S."/>
            <person name="Kuo A."/>
            <person name="Mondo S."/>
            <person name="Pangilinan J."/>
            <person name="Riley R."/>
            <person name="LaButti K."/>
            <person name="Andreopoulos B."/>
            <person name="Lipzen A."/>
            <person name="Chen C."/>
            <person name="Yan M."/>
            <person name="Daum C."/>
            <person name="Ng V."/>
            <person name="Clum A."/>
            <person name="Steindorff A."/>
            <person name="Ohm R.A."/>
            <person name="Martin F."/>
            <person name="Silar P."/>
            <person name="Natvig D.O."/>
            <person name="Lalanne C."/>
            <person name="Gautier V."/>
            <person name="Ament-Velasquez S.L."/>
            <person name="Kruys A."/>
            <person name="Hutchinson M.I."/>
            <person name="Powell A.J."/>
            <person name="Barry K."/>
            <person name="Miller A.N."/>
            <person name="Grigoriev I.V."/>
            <person name="Debuchy R."/>
            <person name="Gladieux P."/>
            <person name="Hiltunen Thoren M."/>
            <person name="Johannesson H."/>
        </authorList>
    </citation>
    <scope>NUCLEOTIDE SEQUENCE</scope>
    <source>
        <strain evidence="3">CBS 232.78</strain>
    </source>
</reference>
<keyword evidence="4" id="KW-1185">Reference proteome</keyword>
<dbReference type="AlphaFoldDB" id="A0AAE0KK37"/>